<evidence type="ECO:0000313" key="13">
    <source>
        <dbReference type="EMBL" id="TMQ52359.1"/>
    </source>
</evidence>
<keyword evidence="4 10" id="KW-0698">rRNA processing</keyword>
<dbReference type="InterPro" id="IPR029028">
    <property type="entry name" value="Alpha/beta_knot_MTases"/>
</dbReference>
<dbReference type="GO" id="GO:0070042">
    <property type="term" value="F:rRNA (uridine-N3-)-methyltransferase activity"/>
    <property type="evidence" value="ECO:0007669"/>
    <property type="project" value="TreeGrafter"/>
</dbReference>
<dbReference type="InterPro" id="IPR046887">
    <property type="entry name" value="RsmE_PUA-like"/>
</dbReference>
<dbReference type="PANTHER" id="PTHR30027">
    <property type="entry name" value="RIBOSOMAL RNA SMALL SUBUNIT METHYLTRANSFERASE E"/>
    <property type="match status" value="1"/>
</dbReference>
<evidence type="ECO:0000256" key="3">
    <source>
        <dbReference type="ARBA" id="ARBA00022490"/>
    </source>
</evidence>
<dbReference type="SUPFAM" id="SSF88697">
    <property type="entry name" value="PUA domain-like"/>
    <property type="match status" value="1"/>
</dbReference>
<evidence type="ECO:0000256" key="8">
    <source>
        <dbReference type="ARBA" id="ARBA00025699"/>
    </source>
</evidence>
<organism evidence="13 14">
    <name type="scientific">Eiseniibacteriota bacterium</name>
    <dbReference type="NCBI Taxonomy" id="2212470"/>
    <lineage>
        <taxon>Bacteria</taxon>
        <taxon>Candidatus Eiseniibacteriota</taxon>
    </lineage>
</organism>
<evidence type="ECO:0000259" key="12">
    <source>
        <dbReference type="Pfam" id="PF20260"/>
    </source>
</evidence>
<dbReference type="InterPro" id="IPR006700">
    <property type="entry name" value="RsmE"/>
</dbReference>
<dbReference type="CDD" id="cd18084">
    <property type="entry name" value="RsmE-like"/>
    <property type="match status" value="1"/>
</dbReference>
<dbReference type="EC" id="2.1.1.193" evidence="10"/>
<evidence type="ECO:0000256" key="6">
    <source>
        <dbReference type="ARBA" id="ARBA00022679"/>
    </source>
</evidence>
<keyword evidence="7 10" id="KW-0949">S-adenosyl-L-methionine</keyword>
<reference evidence="13 14" key="1">
    <citation type="journal article" date="2019" name="Nat. Microbiol.">
        <title>Mediterranean grassland soil C-N compound turnover is dependent on rainfall and depth, and is mediated by genomically divergent microorganisms.</title>
        <authorList>
            <person name="Diamond S."/>
            <person name="Andeer P.F."/>
            <person name="Li Z."/>
            <person name="Crits-Christoph A."/>
            <person name="Burstein D."/>
            <person name="Anantharaman K."/>
            <person name="Lane K.R."/>
            <person name="Thomas B.C."/>
            <person name="Pan C."/>
            <person name="Northen T.R."/>
            <person name="Banfield J.F."/>
        </authorList>
    </citation>
    <scope>NUCLEOTIDE SEQUENCE [LARGE SCALE GENOMIC DNA]</scope>
    <source>
        <strain evidence="13">WS_4</strain>
    </source>
</reference>
<comment type="caution">
    <text evidence="13">The sequence shown here is derived from an EMBL/GenBank/DDBJ whole genome shotgun (WGS) entry which is preliminary data.</text>
</comment>
<keyword evidence="5 10" id="KW-0489">Methyltransferase</keyword>
<dbReference type="Pfam" id="PF04452">
    <property type="entry name" value="Methyltrans_RNA"/>
    <property type="match status" value="1"/>
</dbReference>
<evidence type="ECO:0000313" key="14">
    <source>
        <dbReference type="Proteomes" id="UP000319829"/>
    </source>
</evidence>
<feature type="domain" description="Ribosomal RNA small subunit methyltransferase E PUA-like" evidence="12">
    <location>
        <begin position="42"/>
        <end position="87"/>
    </location>
</feature>
<dbReference type="PANTHER" id="PTHR30027:SF3">
    <property type="entry name" value="16S RRNA (URACIL(1498)-N(3))-METHYLTRANSFERASE"/>
    <property type="match status" value="1"/>
</dbReference>
<dbReference type="Gene3D" id="3.40.1280.10">
    <property type="match status" value="1"/>
</dbReference>
<evidence type="ECO:0000256" key="9">
    <source>
        <dbReference type="ARBA" id="ARBA00047944"/>
    </source>
</evidence>
<accession>A0A538SLV9</accession>
<proteinExistence type="inferred from homology"/>
<sequence>MNRRRPHRIVPGAVADLAERRRPDTLFWVDPASVGSDRLKLSPDESHHLLRVHRAKEGTPFQAIDGEGSFFECVLESVERRAAIGRIVGRREGVGELTRTIVVLVGLPDSGDVDEVVAHGVPLGVNAFDFVVCERSGRAALKSPRLGRLGRIARAGLKQSRRTRLPEMRSSGSLGEALKHLPSGLRFAADPAGEEPTPALVKTSEDPVTLAIGPPGGYTEGERRLLQEEHFSIISLGPSRLTTETAALALISLARNSLR</sequence>
<keyword evidence="6 10" id="KW-0808">Transferase</keyword>
<gene>
    <name evidence="13" type="ORF">E6K74_12445</name>
</gene>
<keyword evidence="3 10" id="KW-0963">Cytoplasm</keyword>
<comment type="catalytic activity">
    <reaction evidence="9 10">
        <text>uridine(1498) in 16S rRNA + S-adenosyl-L-methionine = N(3)-methyluridine(1498) in 16S rRNA + S-adenosyl-L-homocysteine + H(+)</text>
        <dbReference type="Rhea" id="RHEA:42920"/>
        <dbReference type="Rhea" id="RHEA-COMP:10283"/>
        <dbReference type="Rhea" id="RHEA-COMP:10284"/>
        <dbReference type="ChEBI" id="CHEBI:15378"/>
        <dbReference type="ChEBI" id="CHEBI:57856"/>
        <dbReference type="ChEBI" id="CHEBI:59789"/>
        <dbReference type="ChEBI" id="CHEBI:65315"/>
        <dbReference type="ChEBI" id="CHEBI:74502"/>
        <dbReference type="EC" id="2.1.1.193"/>
    </reaction>
</comment>
<evidence type="ECO:0000256" key="4">
    <source>
        <dbReference type="ARBA" id="ARBA00022552"/>
    </source>
</evidence>
<protein>
    <recommendedName>
        <fullName evidence="10">Ribosomal RNA small subunit methyltransferase E</fullName>
        <ecNumber evidence="10">2.1.1.193</ecNumber>
    </recommendedName>
</protein>
<evidence type="ECO:0000256" key="10">
    <source>
        <dbReference type="PIRNR" id="PIRNR015601"/>
    </source>
</evidence>
<evidence type="ECO:0000259" key="11">
    <source>
        <dbReference type="Pfam" id="PF04452"/>
    </source>
</evidence>
<dbReference type="Pfam" id="PF20260">
    <property type="entry name" value="PUA_4"/>
    <property type="match status" value="1"/>
</dbReference>
<dbReference type="EMBL" id="VBOU01000103">
    <property type="protein sequence ID" value="TMQ52359.1"/>
    <property type="molecule type" value="Genomic_DNA"/>
</dbReference>
<dbReference type="InterPro" id="IPR029026">
    <property type="entry name" value="tRNA_m1G_MTases_N"/>
</dbReference>
<dbReference type="GO" id="GO:0005737">
    <property type="term" value="C:cytoplasm"/>
    <property type="evidence" value="ECO:0007669"/>
    <property type="project" value="UniProtKB-SubCell"/>
</dbReference>
<name>A0A538SLV9_UNCEI</name>
<evidence type="ECO:0000256" key="7">
    <source>
        <dbReference type="ARBA" id="ARBA00022691"/>
    </source>
</evidence>
<comment type="similarity">
    <text evidence="2 10">Belongs to the RNA methyltransferase RsmE family.</text>
</comment>
<feature type="domain" description="Ribosomal RNA small subunit methyltransferase E methyltransferase" evidence="11">
    <location>
        <begin position="99"/>
        <end position="254"/>
    </location>
</feature>
<dbReference type="AlphaFoldDB" id="A0A538SLV9"/>
<dbReference type="SUPFAM" id="SSF75217">
    <property type="entry name" value="alpha/beta knot"/>
    <property type="match status" value="1"/>
</dbReference>
<dbReference type="Proteomes" id="UP000319829">
    <property type="component" value="Unassembled WGS sequence"/>
</dbReference>
<dbReference type="NCBIfam" id="TIGR00046">
    <property type="entry name" value="RsmE family RNA methyltransferase"/>
    <property type="match status" value="1"/>
</dbReference>
<comment type="function">
    <text evidence="8 10">Specifically methylates the N3 position of the uracil ring of uridine 1498 (m3U1498) in 16S rRNA. Acts on the fully assembled 30S ribosomal subunit.</text>
</comment>
<comment type="subcellular location">
    <subcellularLocation>
        <location evidence="1 10">Cytoplasm</location>
    </subcellularLocation>
</comment>
<evidence type="ECO:0000256" key="5">
    <source>
        <dbReference type="ARBA" id="ARBA00022603"/>
    </source>
</evidence>
<dbReference type="PIRSF" id="PIRSF015601">
    <property type="entry name" value="MTase_slr0722"/>
    <property type="match status" value="1"/>
</dbReference>
<dbReference type="GO" id="GO:0070475">
    <property type="term" value="P:rRNA base methylation"/>
    <property type="evidence" value="ECO:0007669"/>
    <property type="project" value="TreeGrafter"/>
</dbReference>
<evidence type="ECO:0000256" key="2">
    <source>
        <dbReference type="ARBA" id="ARBA00005528"/>
    </source>
</evidence>
<dbReference type="InterPro" id="IPR015947">
    <property type="entry name" value="PUA-like_sf"/>
</dbReference>
<dbReference type="InterPro" id="IPR046886">
    <property type="entry name" value="RsmE_MTase_dom"/>
</dbReference>
<evidence type="ECO:0000256" key="1">
    <source>
        <dbReference type="ARBA" id="ARBA00004496"/>
    </source>
</evidence>